<comment type="caution">
    <text evidence="1">The sequence shown here is derived from an EMBL/GenBank/DDBJ whole genome shotgun (WGS) entry which is preliminary data.</text>
</comment>
<reference evidence="1" key="1">
    <citation type="submission" date="2020-05" db="EMBL/GenBank/DDBJ databases">
        <title>Large-scale comparative analyses of tick genomes elucidate their genetic diversity and vector capacities.</title>
        <authorList>
            <person name="Jia N."/>
            <person name="Wang J."/>
            <person name="Shi W."/>
            <person name="Du L."/>
            <person name="Sun Y."/>
            <person name="Zhan W."/>
            <person name="Jiang J."/>
            <person name="Wang Q."/>
            <person name="Zhang B."/>
            <person name="Ji P."/>
            <person name="Sakyi L.B."/>
            <person name="Cui X."/>
            <person name="Yuan T."/>
            <person name="Jiang B."/>
            <person name="Yang W."/>
            <person name="Lam T.T.-Y."/>
            <person name="Chang Q."/>
            <person name="Ding S."/>
            <person name="Wang X."/>
            <person name="Zhu J."/>
            <person name="Ruan X."/>
            <person name="Zhao L."/>
            <person name="Wei J."/>
            <person name="Que T."/>
            <person name="Du C."/>
            <person name="Cheng J."/>
            <person name="Dai P."/>
            <person name="Han X."/>
            <person name="Huang E."/>
            <person name="Gao Y."/>
            <person name="Liu J."/>
            <person name="Shao H."/>
            <person name="Ye R."/>
            <person name="Li L."/>
            <person name="Wei W."/>
            <person name="Wang X."/>
            <person name="Wang C."/>
            <person name="Yang T."/>
            <person name="Huo Q."/>
            <person name="Li W."/>
            <person name="Guo W."/>
            <person name="Chen H."/>
            <person name="Zhou L."/>
            <person name="Ni X."/>
            <person name="Tian J."/>
            <person name="Zhou Y."/>
            <person name="Sheng Y."/>
            <person name="Liu T."/>
            <person name="Pan Y."/>
            <person name="Xia L."/>
            <person name="Li J."/>
            <person name="Zhao F."/>
            <person name="Cao W."/>
        </authorList>
    </citation>
    <scope>NUCLEOTIDE SEQUENCE</scope>
    <source>
        <strain evidence="1">Dsil-2018</strain>
    </source>
</reference>
<gene>
    <name evidence="1" type="ORF">HPB49_009543</name>
</gene>
<evidence type="ECO:0000313" key="2">
    <source>
        <dbReference type="Proteomes" id="UP000821865"/>
    </source>
</evidence>
<keyword evidence="2" id="KW-1185">Reference proteome</keyword>
<dbReference type="EMBL" id="CM023474">
    <property type="protein sequence ID" value="KAH7949420.1"/>
    <property type="molecule type" value="Genomic_DNA"/>
</dbReference>
<accession>A0ACB8CQW9</accession>
<organism evidence="1 2">
    <name type="scientific">Dermacentor silvarum</name>
    <name type="common">Tick</name>
    <dbReference type="NCBI Taxonomy" id="543639"/>
    <lineage>
        <taxon>Eukaryota</taxon>
        <taxon>Metazoa</taxon>
        <taxon>Ecdysozoa</taxon>
        <taxon>Arthropoda</taxon>
        <taxon>Chelicerata</taxon>
        <taxon>Arachnida</taxon>
        <taxon>Acari</taxon>
        <taxon>Parasitiformes</taxon>
        <taxon>Ixodida</taxon>
        <taxon>Ixodoidea</taxon>
        <taxon>Ixodidae</taxon>
        <taxon>Rhipicephalinae</taxon>
        <taxon>Dermacentor</taxon>
    </lineage>
</organism>
<name>A0ACB8CQW9_DERSI</name>
<dbReference type="Proteomes" id="UP000821865">
    <property type="component" value="Chromosome 5"/>
</dbReference>
<protein>
    <submittedName>
        <fullName evidence="1">Uncharacterized protein</fullName>
    </submittedName>
</protein>
<sequence>MADEDIVITGLSAYFPQADHLVEFKEKLYAGVDMITVDDSRWPPGHRGVPERHGKIRDLSRFDAQFFSTHPKQAQLLDPQIRLLLETSYEAIVDAGYDPDSLRGHNIGVFVGVTTCETGDVLRANADNEDETDAYGLLACCPSMFANRVSYGLDLHGPSVAVDTACSSTMTALHEALLALRSGRCEAALVGGSNVTLRPLATRSYQRLGLLSLDGKCKVFDSDGDGFARSETVGAFFLQRASDARRVYAKVVNVQSNADGYKAEGVTFPSRKVQEDLLLDCYDESNVDPLDVAYVEAHGTGTKAGDVEELAAISAVFCRPGRQTPLMVGSVKSNMGHAEGASGKPTRTIRKRDVNRIPLTGCHLVHGHRNPPVNMYHTRCQMATDGGVASVAKVILTMETGMIAANLHFKNPNANIPSLHDGSIRVVDEHMRFPGGTVGINAFGFGGANVHAILEAGLGPHVDSIPRDKPQLPRLVLLAGRTEQSLTATLNRMEAGRSYPDSAYALLNRVGQPSVKRFPYRGFTIVPVDQSEKAVVKVVQEAPFEKRPLWFVFTGMGCQWNGMARQMMHFDVFARSMRKSHEVLEPFGVHLIELVTEGRLMQPDSHFDAGVALVDTLNALGVRPDGIVGHSMGEIGCAYADGCLNAEQTMLCAYWRGRCVEQGSLPRGAMAAVGNGNVVLPFLFSGLTWEQATKRCPDDVYPACHNAEDSVTISGLAEAVANVVAELKSENIFAREVSSQAIAFHCKHVEDVGPVLRSALCEVIPEPKRRSRRWISSSVPESRWHEPLAQFCSAEYQTNNLLSPVLFCEALQHVPRNAVLVEIAPHFLLQAILRRSVGPDASCLGLMKRDADNLEFFLGSLGKLHTLGVQLDLSPLYPPVSWPVPRGTPNIAHLVSWDHSQAWSVVDWKDFPASSQAVSCSLISVGETPSPLVRNPRMTSLPTGYFMLVWKSVAKRCGKPLDQVPVAFEDLSLHRAVILPKTGRVRFLVNIMPLTGEFEVGEGGTVVATGRVRAAEEGEKLLDEDPPSRPAETIAYDLQAADLYKELRLRGHEYQGAFRGILKADMQRAYGKLMWENNWVTFLDTMLQFCVLASPKRTFVQPLRIQSVTIDPKVHAHVVASTNGEGE</sequence>
<evidence type="ECO:0000313" key="1">
    <source>
        <dbReference type="EMBL" id="KAH7949420.1"/>
    </source>
</evidence>
<proteinExistence type="predicted"/>